<dbReference type="Gene3D" id="1.10.238.160">
    <property type="match status" value="1"/>
</dbReference>
<dbReference type="Proteomes" id="UP000834458">
    <property type="component" value="Unassembled WGS sequence"/>
</dbReference>
<organism evidence="1 2">
    <name type="scientific">Comamonas aquatica</name>
    <dbReference type="NCBI Taxonomy" id="225991"/>
    <lineage>
        <taxon>Bacteria</taxon>
        <taxon>Pseudomonadati</taxon>
        <taxon>Pseudomonadota</taxon>
        <taxon>Betaproteobacteria</taxon>
        <taxon>Burkholderiales</taxon>
        <taxon>Comamonadaceae</taxon>
        <taxon>Comamonas</taxon>
    </lineage>
</organism>
<dbReference type="RefSeq" id="WP_042413763.1">
    <property type="nucleotide sequence ID" value="NZ_CAHPRW010000014.1"/>
</dbReference>
<evidence type="ECO:0000313" key="1">
    <source>
        <dbReference type="EMBL" id="CAB5705300.1"/>
    </source>
</evidence>
<dbReference type="InterPro" id="IPR010260">
    <property type="entry name" value="AlpA"/>
</dbReference>
<evidence type="ECO:0000313" key="2">
    <source>
        <dbReference type="Proteomes" id="UP000834458"/>
    </source>
</evidence>
<dbReference type="InterPro" id="IPR052931">
    <property type="entry name" value="Prophage_regulatory_activator"/>
</dbReference>
<accession>A0AA35DA08</accession>
<gene>
    <name evidence="1" type="ORF">GHA_03126</name>
</gene>
<dbReference type="PANTHER" id="PTHR36154:SF1">
    <property type="entry name" value="DNA-BINDING TRANSCRIPTIONAL ACTIVATOR ALPA"/>
    <property type="match status" value="1"/>
</dbReference>
<protein>
    <submittedName>
        <fullName evidence="1">Predicted transcriptional regulator</fullName>
    </submittedName>
</protein>
<reference evidence="1" key="1">
    <citation type="submission" date="2020-05" db="EMBL/GenBank/DDBJ databases">
        <authorList>
            <person name="Delgado-Blas J."/>
        </authorList>
    </citation>
    <scope>NUCLEOTIDE SEQUENCE</scope>
    <source>
        <strain evidence="1">BB1454</strain>
    </source>
</reference>
<dbReference type="EMBL" id="CAHPSC010000056">
    <property type="protein sequence ID" value="CAB5705300.1"/>
    <property type="molecule type" value="Genomic_DNA"/>
</dbReference>
<dbReference type="AlphaFoldDB" id="A0AA35DA08"/>
<sequence length="82" mass="8968">MNTTAQNSMSSAAMPQPQTVFPAERLLRIRDVCHVTGLARSTVYAKINEAGFPQPVRLHGKCVAWKASEVSAWIASLPRVSM</sequence>
<proteinExistence type="predicted"/>
<dbReference type="PANTHER" id="PTHR36154">
    <property type="entry name" value="DNA-BINDING TRANSCRIPTIONAL ACTIVATOR ALPA"/>
    <property type="match status" value="1"/>
</dbReference>
<comment type="caution">
    <text evidence="1">The sequence shown here is derived from an EMBL/GenBank/DDBJ whole genome shotgun (WGS) entry which is preliminary data.</text>
</comment>
<dbReference type="Pfam" id="PF05930">
    <property type="entry name" value="Phage_AlpA"/>
    <property type="match status" value="1"/>
</dbReference>
<name>A0AA35DA08_9BURK</name>